<dbReference type="EMBL" id="NAJO01000034">
    <property type="protein sequence ID" value="OQO00650.1"/>
    <property type="molecule type" value="Genomic_DNA"/>
</dbReference>
<accession>A0A1V8SNL1</accession>
<sequence length="150" mass="16310">MTNIPAAQRVFAITELTERILSQGLRSAELFALKAVNHRMLDIITNSSPLQKLMFLLHTHDGTDAMMRTCLNPSLVQLRKRLPEYIRLAYQKNVGVGAGWVFKITVGHSTACAAELIDASRALLQSLTIKSTGLAATLIASAPLLLIGSI</sequence>
<reference evidence="2" key="1">
    <citation type="submission" date="2017-03" db="EMBL/GenBank/DDBJ databases">
        <title>Genomes of endolithic fungi from Antarctica.</title>
        <authorList>
            <person name="Coleine C."/>
            <person name="Masonjones S."/>
            <person name="Stajich J.E."/>
        </authorList>
    </citation>
    <scope>NUCLEOTIDE SEQUENCE [LARGE SCALE GENOMIC DNA]</scope>
    <source>
        <strain evidence="2">CCFEE 5527</strain>
    </source>
</reference>
<evidence type="ECO:0000313" key="2">
    <source>
        <dbReference type="Proteomes" id="UP000192596"/>
    </source>
</evidence>
<name>A0A1V8SNL1_9PEZI</name>
<proteinExistence type="predicted"/>
<comment type="caution">
    <text evidence="1">The sequence shown here is derived from an EMBL/GenBank/DDBJ whole genome shotgun (WGS) entry which is preliminary data.</text>
</comment>
<gene>
    <name evidence="1" type="ORF">B0A48_13140</name>
</gene>
<dbReference type="InParanoid" id="A0A1V8SNL1"/>
<dbReference type="AlphaFoldDB" id="A0A1V8SNL1"/>
<dbReference type="Proteomes" id="UP000192596">
    <property type="component" value="Unassembled WGS sequence"/>
</dbReference>
<organism evidence="1 2">
    <name type="scientific">Cryoendolithus antarcticus</name>
    <dbReference type="NCBI Taxonomy" id="1507870"/>
    <lineage>
        <taxon>Eukaryota</taxon>
        <taxon>Fungi</taxon>
        <taxon>Dikarya</taxon>
        <taxon>Ascomycota</taxon>
        <taxon>Pezizomycotina</taxon>
        <taxon>Dothideomycetes</taxon>
        <taxon>Dothideomycetidae</taxon>
        <taxon>Cladosporiales</taxon>
        <taxon>Cladosporiaceae</taxon>
        <taxon>Cryoendolithus</taxon>
    </lineage>
</organism>
<protein>
    <submittedName>
        <fullName evidence="1">Uncharacterized protein</fullName>
    </submittedName>
</protein>
<evidence type="ECO:0000313" key="1">
    <source>
        <dbReference type="EMBL" id="OQO00650.1"/>
    </source>
</evidence>
<keyword evidence="2" id="KW-1185">Reference proteome</keyword>